<proteinExistence type="predicted"/>
<dbReference type="InterPro" id="IPR009009">
    <property type="entry name" value="RlpA-like_DPBB"/>
</dbReference>
<feature type="domain" description="RlpA-like protein double-psi beta-barrel" evidence="4">
    <location>
        <begin position="116"/>
        <end position="210"/>
    </location>
</feature>
<protein>
    <submittedName>
        <fullName evidence="5">Riboflavin aldehyde-forming protein</fullName>
    </submittedName>
</protein>
<dbReference type="InterPro" id="IPR051477">
    <property type="entry name" value="Expansin_CellWall"/>
</dbReference>
<keyword evidence="1 3" id="KW-0732">Signal</keyword>
<feature type="region of interest" description="Disordered" evidence="2">
    <location>
        <begin position="264"/>
        <end position="309"/>
    </location>
</feature>
<sequence length="581" mass="62951">MQYLKYSQGSLCSYVLVVLLAIQTLLVVGEAVDGTRYEGLTEVKALVKSTLNSEMTNTRMIKKRGHRHGKHKHRKSKVIVKQVTKEDSQAVSVQPRQAGISISAGAGISVSIGGSKTGEATYYATGLGACGITSNDSQMIAAVSHLLFDSYPGATANPNANPICGKKAQVNYHGKTVVVTLVDRCVGCAMYDLDLSPTAFSGLSSLDAGRLQGMTSDSSYQIFIMHASLVLSQSLILLVIIGCISGHTLQHHHKKSSHVHLARVRSRSDHVAHSVSFGHRRHRRTRKGSCRPKRAKTDDDETEASKEQQEIEDLFENGDSEFYKESPKLVQASQPEPEPSNSSVGVKSANVTNQTKYDKTSHHNSSSFTNNHNEHSSNPPKKIEPKVQPEAIPKDHYTEPVKHVENNTTKPKPKHDEPKLAPTVPPKTSPLPTDSHTSSNKESNSEQHSPPKFQSDAHGIADHSSDSKRSGDGTYYGTGLGSCGITNHDSDMIVAVSHLLYDSFPGATDNPNHNPVCGKRIVAEYGGKSVTVTVTDRCGGCKLEDLDFSPEAFSQLADQSVGRLQNVSVSDSFILVSIIQD</sequence>
<feature type="compositionally biased region" description="Basic residues" evidence="2">
    <location>
        <begin position="278"/>
        <end position="294"/>
    </location>
</feature>
<reference evidence="5" key="1">
    <citation type="submission" date="2013-04" db="EMBL/GenBank/DDBJ databases">
        <title>Genome annotation of the coffee rust (Hemileia vastatrix) contributes to the gene repertoire catalogue of the Pucciniales.</title>
        <authorList>
            <person name="Cristancho M.M."/>
            <person name="Botero D.O."/>
            <person name="Giraldo W.G."/>
            <person name="Tabima J.F."/>
            <person name="Riano-Pachon D.M."/>
            <person name="Escobar C."/>
            <person name="Rozo Y.I."/>
            <person name="Rivera L.F."/>
            <person name="Restrepo S."/>
            <person name="Gaitan A.L."/>
        </authorList>
    </citation>
    <scope>NUCLEOTIDE SEQUENCE</scope>
</reference>
<dbReference type="SUPFAM" id="SSF50685">
    <property type="entry name" value="Barwin-like endoglucanases"/>
    <property type="match status" value="2"/>
</dbReference>
<dbReference type="CDD" id="cd22191">
    <property type="entry name" value="DPBB_RlpA_EXP_N-like"/>
    <property type="match status" value="2"/>
</dbReference>
<evidence type="ECO:0000259" key="4">
    <source>
        <dbReference type="Pfam" id="PF03330"/>
    </source>
</evidence>
<feature type="compositionally biased region" description="Basic and acidic residues" evidence="2">
    <location>
        <begin position="459"/>
        <end position="470"/>
    </location>
</feature>
<accession>T1UNA7</accession>
<dbReference type="Gene3D" id="2.40.40.10">
    <property type="entry name" value="RlpA-like domain"/>
    <property type="match status" value="2"/>
</dbReference>
<feature type="compositionally biased region" description="Basic and acidic residues" evidence="2">
    <location>
        <begin position="381"/>
        <end position="405"/>
    </location>
</feature>
<dbReference type="PANTHER" id="PTHR31836">
    <property type="match status" value="1"/>
</dbReference>
<dbReference type="VEuPathDB" id="FungiDB:HVAS_10016570"/>
<dbReference type="Pfam" id="PF03330">
    <property type="entry name" value="DPBB_1"/>
    <property type="match status" value="2"/>
</dbReference>
<evidence type="ECO:0000256" key="3">
    <source>
        <dbReference type="SAM" id="SignalP"/>
    </source>
</evidence>
<dbReference type="AlphaFoldDB" id="T1UNA7"/>
<organism evidence="5">
    <name type="scientific">Hemileia vastatrix</name>
    <dbReference type="NCBI Taxonomy" id="203904"/>
    <lineage>
        <taxon>Eukaryota</taxon>
        <taxon>Fungi</taxon>
        <taxon>Dikarya</taxon>
        <taxon>Basidiomycota</taxon>
        <taxon>Pucciniomycotina</taxon>
        <taxon>Pucciniomycetes</taxon>
        <taxon>Pucciniales</taxon>
        <taxon>Zaghouaniaceae</taxon>
        <taxon>Hemileia</taxon>
    </lineage>
</organism>
<feature type="compositionally biased region" description="Polar residues" evidence="2">
    <location>
        <begin position="430"/>
        <end position="448"/>
    </location>
</feature>
<dbReference type="InterPro" id="IPR036908">
    <property type="entry name" value="RlpA-like_sf"/>
</dbReference>
<evidence type="ECO:0000256" key="1">
    <source>
        <dbReference type="ARBA" id="ARBA00022729"/>
    </source>
</evidence>
<evidence type="ECO:0000313" key="5">
    <source>
        <dbReference type="EMBL" id="AGT80108.1"/>
    </source>
</evidence>
<evidence type="ECO:0000256" key="2">
    <source>
        <dbReference type="SAM" id="MobiDB-lite"/>
    </source>
</evidence>
<feature type="domain" description="RlpA-like protein double-psi beta-barrel" evidence="4">
    <location>
        <begin position="513"/>
        <end position="563"/>
    </location>
</feature>
<name>T1UNA7_9BASI</name>
<feature type="compositionally biased region" description="Polar residues" evidence="2">
    <location>
        <begin position="331"/>
        <end position="355"/>
    </location>
</feature>
<feature type="region of interest" description="Disordered" evidence="2">
    <location>
        <begin position="328"/>
        <end position="470"/>
    </location>
</feature>
<dbReference type="PANTHER" id="PTHR31836:SF27">
    <property type="entry name" value="RLPA-LIKE PROTEIN DOUBLE-PSI BETA-BARREL DOMAIN-CONTAINING PROTEIN"/>
    <property type="match status" value="1"/>
</dbReference>
<feature type="signal peptide" evidence="3">
    <location>
        <begin position="1"/>
        <end position="31"/>
    </location>
</feature>
<feature type="chain" id="PRO_5004585066" evidence="3">
    <location>
        <begin position="32"/>
        <end position="581"/>
    </location>
</feature>
<dbReference type="EMBL" id="KF018017">
    <property type="protein sequence ID" value="AGT80108.1"/>
    <property type="molecule type" value="Genomic_DNA"/>
</dbReference>